<evidence type="ECO:0000256" key="1">
    <source>
        <dbReference type="SAM" id="MobiDB-lite"/>
    </source>
</evidence>
<keyword evidence="3" id="KW-1185">Reference proteome</keyword>
<comment type="caution">
    <text evidence="2">The sequence shown here is derived from an EMBL/GenBank/DDBJ whole genome shotgun (WGS) entry which is preliminary data.</text>
</comment>
<gene>
    <name evidence="2" type="ORF">AX774_g7676</name>
</gene>
<reference evidence="3" key="1">
    <citation type="submission" date="2017-01" db="EMBL/GenBank/DDBJ databases">
        <authorList>
            <person name="Wang Y."/>
            <person name="White M."/>
            <person name="Kvist S."/>
            <person name="Moncalvo J.-M."/>
        </authorList>
    </citation>
    <scope>NUCLEOTIDE SEQUENCE [LARGE SCALE GENOMIC DNA]</scope>
    <source>
        <strain evidence="3">COL-18-3</strain>
    </source>
</reference>
<dbReference type="AlphaFoldDB" id="A0A1R1PDA3"/>
<feature type="region of interest" description="Disordered" evidence="1">
    <location>
        <begin position="62"/>
        <end position="82"/>
    </location>
</feature>
<name>A0A1R1PDA3_ZANCU</name>
<dbReference type="Proteomes" id="UP000188320">
    <property type="component" value="Unassembled WGS sequence"/>
</dbReference>
<evidence type="ECO:0000313" key="3">
    <source>
        <dbReference type="Proteomes" id="UP000188320"/>
    </source>
</evidence>
<protein>
    <submittedName>
        <fullName evidence="2">Uncharacterized protein</fullName>
    </submittedName>
</protein>
<dbReference type="EMBL" id="LSSK01001727">
    <property type="protein sequence ID" value="OMH78921.1"/>
    <property type="molecule type" value="Genomic_DNA"/>
</dbReference>
<evidence type="ECO:0000313" key="2">
    <source>
        <dbReference type="EMBL" id="OMH78921.1"/>
    </source>
</evidence>
<organism evidence="2 3">
    <name type="scientific">Zancudomyces culisetae</name>
    <name type="common">Gut fungus</name>
    <name type="synonym">Smittium culisetae</name>
    <dbReference type="NCBI Taxonomy" id="1213189"/>
    <lineage>
        <taxon>Eukaryota</taxon>
        <taxon>Fungi</taxon>
        <taxon>Fungi incertae sedis</taxon>
        <taxon>Zoopagomycota</taxon>
        <taxon>Kickxellomycotina</taxon>
        <taxon>Harpellomycetes</taxon>
        <taxon>Harpellales</taxon>
        <taxon>Legeriomycetaceae</taxon>
        <taxon>Zancudomyces</taxon>
    </lineage>
</organism>
<proteinExistence type="predicted"/>
<dbReference type="OrthoDB" id="289038at2759"/>
<sequence length="146" mass="15072">MSVSAGCEHTRSQFKSILDRLKVLVPYSTVCSKRQTLLVGRRGAQTSSYGLASGTAIAQAAGGNEENSNGEEGGGQSLATATGLGAAAGGGTSTSGGGGANSVRVYIEDFVLENARRCPRHCAKTVERPWIDFTHVLNANILDVGD</sequence>
<accession>A0A1R1PDA3</accession>